<dbReference type="AlphaFoldDB" id="A0A3E0DPK6"/>
<dbReference type="EMBL" id="QUNF01000014">
    <property type="protein sequence ID" value="REG84723.1"/>
    <property type="molecule type" value="Genomic_DNA"/>
</dbReference>
<evidence type="ECO:0000313" key="1">
    <source>
        <dbReference type="EMBL" id="REG84723.1"/>
    </source>
</evidence>
<accession>A0A3E0DPK6</accession>
<comment type="caution">
    <text evidence="1">The sequence shown here is derived from an EMBL/GenBank/DDBJ whole genome shotgun (WGS) entry which is preliminary data.</text>
</comment>
<reference evidence="1 2" key="1">
    <citation type="submission" date="2018-08" db="EMBL/GenBank/DDBJ databases">
        <title>Genomic Encyclopedia of Archaeal and Bacterial Type Strains, Phase II (KMG-II): from individual species to whole genera.</title>
        <authorList>
            <person name="Goeker M."/>
        </authorList>
    </citation>
    <scope>NUCLEOTIDE SEQUENCE [LARGE SCALE GENOMIC DNA]</scope>
    <source>
        <strain evidence="1 2">DSM 15986</strain>
    </source>
</reference>
<evidence type="ECO:0008006" key="3">
    <source>
        <dbReference type="Google" id="ProtNLM"/>
    </source>
</evidence>
<sequence length="251" mass="28691">MPEFLIIKNMRILLSFILVIFYTSSFSQNFEGKYSGNFLDPETLLTIELKKGQYTAIILTSSKTSFVLDCEVVESSLLFSVPMNDEKELQVTAVSMDHDLELSFTLEGQNYTTLLSRFGGKIDSKENVEETRDKPSLNPELIGKWIQLETYDASGKPVDGEYSGKGYYRIYTKDGRLIVDPQRFRDESSKNGRSFSYSDVPTFIWTTFKSNILVTNLPGIIEIEEEYLIKGDSLSLKTDKNFITFFRKGNK</sequence>
<proteinExistence type="predicted"/>
<organism evidence="1 2">
    <name type="scientific">Algoriphagus antarcticus</name>
    <dbReference type="NCBI Taxonomy" id="238540"/>
    <lineage>
        <taxon>Bacteria</taxon>
        <taxon>Pseudomonadati</taxon>
        <taxon>Bacteroidota</taxon>
        <taxon>Cytophagia</taxon>
        <taxon>Cytophagales</taxon>
        <taxon>Cyclobacteriaceae</taxon>
        <taxon>Algoriphagus</taxon>
    </lineage>
</organism>
<dbReference type="OrthoDB" id="836639at2"/>
<dbReference type="Proteomes" id="UP000256405">
    <property type="component" value="Unassembled WGS sequence"/>
</dbReference>
<protein>
    <recommendedName>
        <fullName evidence="3">Lipocalin-like protein</fullName>
    </recommendedName>
</protein>
<keyword evidence="2" id="KW-1185">Reference proteome</keyword>
<name>A0A3E0DPK6_9BACT</name>
<gene>
    <name evidence="1" type="ORF">C8N25_11472</name>
</gene>
<evidence type="ECO:0000313" key="2">
    <source>
        <dbReference type="Proteomes" id="UP000256405"/>
    </source>
</evidence>
<dbReference type="RefSeq" id="WP_086541426.1">
    <property type="nucleotide sequence ID" value="NZ_MSSW01000027.1"/>
</dbReference>